<evidence type="ECO:0000313" key="13">
    <source>
        <dbReference type="EMBL" id="SHM57497.1"/>
    </source>
</evidence>
<comment type="subcellular location">
    <subcellularLocation>
        <location evidence="1 8">Cell outer membrane</location>
        <topology evidence="1 8">Multi-pass membrane protein</topology>
    </subcellularLocation>
</comment>
<keyword evidence="4 8" id="KW-0812">Transmembrane</keyword>
<evidence type="ECO:0000256" key="6">
    <source>
        <dbReference type="ARBA" id="ARBA00023136"/>
    </source>
</evidence>
<dbReference type="Pfam" id="PF07715">
    <property type="entry name" value="Plug"/>
    <property type="match status" value="1"/>
</dbReference>
<dbReference type="NCBIfam" id="TIGR04056">
    <property type="entry name" value="OMP_RagA_SusC"/>
    <property type="match status" value="1"/>
</dbReference>
<dbReference type="SUPFAM" id="SSF49464">
    <property type="entry name" value="Carboxypeptidase regulatory domain-like"/>
    <property type="match status" value="1"/>
</dbReference>
<evidence type="ECO:0000256" key="10">
    <source>
        <dbReference type="SAM" id="SignalP"/>
    </source>
</evidence>
<evidence type="ECO:0000256" key="5">
    <source>
        <dbReference type="ARBA" id="ARBA00023077"/>
    </source>
</evidence>
<dbReference type="Gene3D" id="2.170.130.10">
    <property type="entry name" value="TonB-dependent receptor, plug domain"/>
    <property type="match status" value="1"/>
</dbReference>
<dbReference type="InterPro" id="IPR012910">
    <property type="entry name" value="Plug_dom"/>
</dbReference>
<evidence type="ECO:0000259" key="11">
    <source>
        <dbReference type="Pfam" id="PF00593"/>
    </source>
</evidence>
<evidence type="ECO:0000313" key="14">
    <source>
        <dbReference type="Proteomes" id="UP000184121"/>
    </source>
</evidence>
<dbReference type="InterPro" id="IPR023997">
    <property type="entry name" value="TonB-dep_OMP_SusC/RagA_CS"/>
</dbReference>
<dbReference type="Pfam" id="PF00593">
    <property type="entry name" value="TonB_dep_Rec_b-barrel"/>
    <property type="match status" value="1"/>
</dbReference>
<dbReference type="STRING" id="29534.SAMN05444366_3542"/>
<dbReference type="AlphaFoldDB" id="A0A1M7JY93"/>
<dbReference type="EMBL" id="FRBY01000005">
    <property type="protein sequence ID" value="SHM57497.1"/>
    <property type="molecule type" value="Genomic_DNA"/>
</dbReference>
<evidence type="ECO:0000256" key="2">
    <source>
        <dbReference type="ARBA" id="ARBA00022448"/>
    </source>
</evidence>
<keyword evidence="7 8" id="KW-0998">Cell outer membrane</keyword>
<dbReference type="Pfam" id="PF13715">
    <property type="entry name" value="CarbopepD_reg_2"/>
    <property type="match status" value="1"/>
</dbReference>
<evidence type="ECO:0000256" key="1">
    <source>
        <dbReference type="ARBA" id="ARBA00004571"/>
    </source>
</evidence>
<feature type="domain" description="TonB-dependent receptor-like beta-barrel" evidence="11">
    <location>
        <begin position="456"/>
        <end position="871"/>
    </location>
</feature>
<evidence type="ECO:0000256" key="3">
    <source>
        <dbReference type="ARBA" id="ARBA00022452"/>
    </source>
</evidence>
<keyword evidence="2 8" id="KW-0813">Transport</keyword>
<proteinExistence type="inferred from homology"/>
<dbReference type="PROSITE" id="PS52016">
    <property type="entry name" value="TONB_DEPENDENT_REC_3"/>
    <property type="match status" value="1"/>
</dbReference>
<keyword evidence="5 9" id="KW-0798">TonB box</keyword>
<dbReference type="Gene3D" id="2.40.170.20">
    <property type="entry name" value="TonB-dependent receptor, beta-barrel domain"/>
    <property type="match status" value="1"/>
</dbReference>
<dbReference type="InterPro" id="IPR037066">
    <property type="entry name" value="Plug_dom_sf"/>
</dbReference>
<dbReference type="Proteomes" id="UP000184121">
    <property type="component" value="Unassembled WGS sequence"/>
</dbReference>
<reference evidence="14" key="1">
    <citation type="submission" date="2016-11" db="EMBL/GenBank/DDBJ databases">
        <authorList>
            <person name="Varghese N."/>
            <person name="Submissions S."/>
        </authorList>
    </citation>
    <scope>NUCLEOTIDE SEQUENCE [LARGE SCALE GENOMIC DNA]</scope>
    <source>
        <strain evidence="14">DSM 1811</strain>
    </source>
</reference>
<keyword evidence="10" id="KW-0732">Signal</keyword>
<accession>A0A1M7JY93</accession>
<dbReference type="InterPro" id="IPR023996">
    <property type="entry name" value="TonB-dep_OMP_SusC/RagA"/>
</dbReference>
<evidence type="ECO:0000256" key="9">
    <source>
        <dbReference type="RuleBase" id="RU003357"/>
    </source>
</evidence>
<name>A0A1M7JY93_9FLAO</name>
<gene>
    <name evidence="13" type="ORF">SAMN05444366_3542</name>
</gene>
<dbReference type="NCBIfam" id="TIGR04057">
    <property type="entry name" value="SusC_RagA_signa"/>
    <property type="match status" value="1"/>
</dbReference>
<feature type="domain" description="TonB-dependent receptor plug" evidence="12">
    <location>
        <begin position="126"/>
        <end position="232"/>
    </location>
</feature>
<organism evidence="13 14">
    <name type="scientific">Flavobacterium saccharophilum</name>
    <dbReference type="NCBI Taxonomy" id="29534"/>
    <lineage>
        <taxon>Bacteria</taxon>
        <taxon>Pseudomonadati</taxon>
        <taxon>Bacteroidota</taxon>
        <taxon>Flavobacteriia</taxon>
        <taxon>Flavobacteriales</taxon>
        <taxon>Flavobacteriaceae</taxon>
        <taxon>Flavobacterium</taxon>
    </lineage>
</organism>
<evidence type="ECO:0000256" key="8">
    <source>
        <dbReference type="PROSITE-ProRule" id="PRU01360"/>
    </source>
</evidence>
<dbReference type="InterPro" id="IPR008969">
    <property type="entry name" value="CarboxyPept-like_regulatory"/>
</dbReference>
<evidence type="ECO:0000259" key="12">
    <source>
        <dbReference type="Pfam" id="PF07715"/>
    </source>
</evidence>
<dbReference type="InterPro" id="IPR039426">
    <property type="entry name" value="TonB-dep_rcpt-like"/>
</dbReference>
<sequence length="1074" mass="118462">MNFKDLFNKRTNCCLAVVFLLCLFMSNQVSAQNITLEGTVNDASGMSLPGVNVQEKGTKNGTSTDFDGHFKLKLTNPKNAVITFSFIGFKTKEISAAGKTKIDVALVEDSNNLNEVVVVGYSSVKKSDLTGAVSVVSGNDLRKNPVANLAEALTGRVAGVQVTSSEGSPDSEIKIRIRGGGSLTQDSAPLILVDGFPVNSMNDVPAADVESQTILKDASATAIYGSRGANGVILITTKRGKDGAIAVNYNMFYGMKTLAEQIDVLPTEDFVKWQYEYALLDAPTPGDVTSYTKYFGNWQDRDLYNGVKGDNWQKQIYGRTGEVQSRDLGIRGGSDKINFNFNYAHYDEKAIMVGSDFDRNNLSLALNSKASDKIDLSFTMRYADTEINGGGLNEQKEVSSADARLRHAVGYSPIPLPGLTTDNTDEAVSSYLVNPFVATADADRQQFRKVFNMLGSFSWKIVENLQFKSDFGLDNFYYQDYRFYGRSTYYVNNVPTSENQGMPALTIGDRRDNRFRNANTLSYDFKKLLPEEHNLKFLVGEEMIDTKSNQNLTTIHGFPKFFDFDQAQKLTTQGKPNSVNNNYLPDDKLLSFFGSANYDYKGRYLVTATYRADGSSRFLEDNRWGFFPAAAVAWKLSEESFLKNTSWINLLKLRLSYGEAGNNNIPVGQTVQSFESSNTTWIHGVENYWSASKTLANPDLKWETTVTQNLGLDYDLFKGRLTGSLEAYKNVTKDLLILFPVAGTGYDNQYRNMGETQNTGFEATANVIAIEKPNYGLSFSFNIGVNKNRINSLGVMSNFGMNTNWASTQIGNDYAINVGSPIGLMYGYKNDGRYEVSDFDYNGTAYTLKSGVADASTVVGNVQPGYMKLKDINGDGVVNNNDLTIIGDANPKATGGFAINANAYGFDLSAAFNYSIGNDIYNANKIEFTTSNQNGQYRNLSSEMADGQRWTNLDPESGTLVTDPTALAALNANTTMWSPYMSRFVFSDWAVEDGSFLRLNTLTLGYTAPNSFTNAIHATKVRCYLTATNVFVLTNYSGPDPEVSTRRNTPLTPGVDYSAYPRSRQLVFGLNLSF</sequence>
<keyword evidence="6 8" id="KW-0472">Membrane</keyword>
<dbReference type="SUPFAM" id="SSF56935">
    <property type="entry name" value="Porins"/>
    <property type="match status" value="1"/>
</dbReference>
<dbReference type="FunFam" id="2.170.130.10:FF:000008">
    <property type="entry name" value="SusC/RagA family TonB-linked outer membrane protein"/>
    <property type="match status" value="1"/>
</dbReference>
<dbReference type="Gene3D" id="2.60.40.1120">
    <property type="entry name" value="Carboxypeptidase-like, regulatory domain"/>
    <property type="match status" value="1"/>
</dbReference>
<keyword evidence="3 8" id="KW-1134">Transmembrane beta strand</keyword>
<dbReference type="InterPro" id="IPR036942">
    <property type="entry name" value="Beta-barrel_TonB_sf"/>
</dbReference>
<dbReference type="OrthoDB" id="9768177at2"/>
<feature type="chain" id="PRO_5012048425" evidence="10">
    <location>
        <begin position="32"/>
        <end position="1074"/>
    </location>
</feature>
<dbReference type="GO" id="GO:0009279">
    <property type="term" value="C:cell outer membrane"/>
    <property type="evidence" value="ECO:0007669"/>
    <property type="project" value="UniProtKB-SubCell"/>
</dbReference>
<evidence type="ECO:0000256" key="4">
    <source>
        <dbReference type="ARBA" id="ARBA00022692"/>
    </source>
</evidence>
<comment type="similarity">
    <text evidence="8 9">Belongs to the TonB-dependent receptor family.</text>
</comment>
<feature type="signal peptide" evidence="10">
    <location>
        <begin position="1"/>
        <end position="31"/>
    </location>
</feature>
<dbReference type="InterPro" id="IPR000531">
    <property type="entry name" value="Beta-barrel_TonB"/>
</dbReference>
<evidence type="ECO:0000256" key="7">
    <source>
        <dbReference type="ARBA" id="ARBA00023237"/>
    </source>
</evidence>
<keyword evidence="14" id="KW-1185">Reference proteome</keyword>
<protein>
    <submittedName>
        <fullName evidence="13">TonB-linked outer membrane protein, SusC/RagA family</fullName>
    </submittedName>
</protein>